<dbReference type="GO" id="GO:0006355">
    <property type="term" value="P:regulation of DNA-templated transcription"/>
    <property type="evidence" value="ECO:0007669"/>
    <property type="project" value="InterPro"/>
</dbReference>
<name>A0A6N7KN65_9ACTN</name>
<feature type="domain" description="HTH luxR-type" evidence="1">
    <location>
        <begin position="190"/>
        <end position="244"/>
    </location>
</feature>
<reference evidence="2 3" key="1">
    <citation type="submission" date="2019-09" db="EMBL/GenBank/DDBJ databases">
        <title>Genome Sequences of Streptomyces kaniharaensis ATCC 21070.</title>
        <authorList>
            <person name="Zhu W."/>
            <person name="De Crecy-Lagard V."/>
            <person name="Richards N.G."/>
        </authorList>
    </citation>
    <scope>NUCLEOTIDE SEQUENCE [LARGE SCALE GENOMIC DNA]</scope>
    <source>
        <strain evidence="2 3">SF-557</strain>
    </source>
</reference>
<gene>
    <name evidence="2" type="ORF">F7Q99_11865</name>
</gene>
<sequence length="265" mass="28749">MSIEAEDELERALLEVRELIESTVAIHRDRNHRAQQIATVDGGYGPVLSTAANLIRGAVRSIDIVHARMPRTEEQEPGLDEFAERELIYAAAESIAVRLLATPAMIDEDFVREQLAKERPVAIRVARVPPLQALIVDGTTALVVAESATGVRASVIREPKVVYTLGSLYESVWRNAVPAGERIVFGDRDRAALAQQILSALRAGVTDEVAARELTVSVRTYRRHVAEIMTMLGAQSRFQAGVRAAELGLLRPGRPASGTSGGGQN</sequence>
<dbReference type="InterPro" id="IPR000792">
    <property type="entry name" value="Tscrpt_reg_LuxR_C"/>
</dbReference>
<evidence type="ECO:0000313" key="2">
    <source>
        <dbReference type="EMBL" id="MQS12970.1"/>
    </source>
</evidence>
<dbReference type="Proteomes" id="UP000450000">
    <property type="component" value="Unassembled WGS sequence"/>
</dbReference>
<dbReference type="SMART" id="SM00421">
    <property type="entry name" value="HTH_LUXR"/>
    <property type="match status" value="1"/>
</dbReference>
<evidence type="ECO:0000259" key="1">
    <source>
        <dbReference type="SMART" id="SM00421"/>
    </source>
</evidence>
<dbReference type="InterPro" id="IPR016032">
    <property type="entry name" value="Sig_transdc_resp-reg_C-effctor"/>
</dbReference>
<organism evidence="2 3">
    <name type="scientific">Streptomyces kaniharaensis</name>
    <dbReference type="NCBI Taxonomy" id="212423"/>
    <lineage>
        <taxon>Bacteria</taxon>
        <taxon>Bacillati</taxon>
        <taxon>Actinomycetota</taxon>
        <taxon>Actinomycetes</taxon>
        <taxon>Kitasatosporales</taxon>
        <taxon>Streptomycetaceae</taxon>
        <taxon>Streptomyces</taxon>
    </lineage>
</organism>
<dbReference type="SUPFAM" id="SSF46894">
    <property type="entry name" value="C-terminal effector domain of the bipartite response regulators"/>
    <property type="match status" value="1"/>
</dbReference>
<comment type="caution">
    <text evidence="2">The sequence shown here is derived from an EMBL/GenBank/DDBJ whole genome shotgun (WGS) entry which is preliminary data.</text>
</comment>
<protein>
    <submittedName>
        <fullName evidence="2">LuxR family transcriptional regulator</fullName>
    </submittedName>
</protein>
<keyword evidence="3" id="KW-1185">Reference proteome</keyword>
<accession>A0A6N7KN65</accession>
<dbReference type="GO" id="GO:0003677">
    <property type="term" value="F:DNA binding"/>
    <property type="evidence" value="ECO:0007669"/>
    <property type="project" value="InterPro"/>
</dbReference>
<dbReference type="InterPro" id="IPR036388">
    <property type="entry name" value="WH-like_DNA-bd_sf"/>
</dbReference>
<dbReference type="AlphaFoldDB" id="A0A6N7KN65"/>
<dbReference type="Gene3D" id="1.10.10.10">
    <property type="entry name" value="Winged helix-like DNA-binding domain superfamily/Winged helix DNA-binding domain"/>
    <property type="match status" value="1"/>
</dbReference>
<proteinExistence type="predicted"/>
<evidence type="ECO:0000313" key="3">
    <source>
        <dbReference type="Proteomes" id="UP000450000"/>
    </source>
</evidence>
<dbReference type="EMBL" id="WBOF01000001">
    <property type="protein sequence ID" value="MQS12970.1"/>
    <property type="molecule type" value="Genomic_DNA"/>
</dbReference>